<dbReference type="RefSeq" id="WP_088823054.1">
    <property type="nucleotide sequence ID" value="NZ_FZLN01000001.1"/>
</dbReference>
<dbReference type="Pfam" id="PF20159">
    <property type="entry name" value="YidB"/>
    <property type="match status" value="1"/>
</dbReference>
<accession>A0A217EEX1</accession>
<keyword evidence="2" id="KW-1185">Reference proteome</keyword>
<evidence type="ECO:0000313" key="2">
    <source>
        <dbReference type="Proteomes" id="UP000243463"/>
    </source>
</evidence>
<proteinExistence type="predicted"/>
<dbReference type="InterPro" id="IPR027405">
    <property type="entry name" value="YidB-like"/>
</dbReference>
<dbReference type="OrthoDB" id="5957313at2"/>
<name>A0A217EEX1_9GAMM</name>
<organism evidence="1 2">
    <name type="scientific">Acinetobacter apis</name>
    <dbReference type="NCBI Taxonomy" id="1229165"/>
    <lineage>
        <taxon>Bacteria</taxon>
        <taxon>Pseudomonadati</taxon>
        <taxon>Pseudomonadota</taxon>
        <taxon>Gammaproteobacteria</taxon>
        <taxon>Moraxellales</taxon>
        <taxon>Moraxellaceae</taxon>
        <taxon>Acinetobacter</taxon>
    </lineage>
</organism>
<protein>
    <submittedName>
        <fullName evidence="1">Uncharacterized conserved protein YidB, DUF937 family</fullName>
    </submittedName>
</protein>
<dbReference type="AlphaFoldDB" id="A0A217EEX1"/>
<gene>
    <name evidence="1" type="ORF">SAMN05444584_0982</name>
</gene>
<reference evidence="2" key="1">
    <citation type="submission" date="2017-06" db="EMBL/GenBank/DDBJ databases">
        <authorList>
            <person name="Varghese N."/>
            <person name="Submissions S."/>
        </authorList>
    </citation>
    <scope>NUCLEOTIDE SEQUENCE [LARGE SCALE GENOMIC DNA]</scope>
    <source>
        <strain evidence="2">ANC 5114</strain>
    </source>
</reference>
<sequence length="204" mass="20569">MTNLASIVEGLAKQALGGGQNNQSSSGLGGVLGSVIGQLGNNNNNQSSSGLGGVLGSVVGSLTGGSNNNQNAEQGSSGGGLNAQSILVAVVPLILSWIQQQGGLQAALDKLRGAGLTSQVQSWVDPSAAGDNVSNSHVQGLFDDQDVSQVANETNSEKSDVYSAISTVLPQIINALTPQGEQSDNKEANDDIKKVLGLVSGFIK</sequence>
<dbReference type="Gene3D" id="1.10.10.690">
    <property type="entry name" value="YidB-like"/>
    <property type="match status" value="1"/>
</dbReference>
<dbReference type="Proteomes" id="UP000243463">
    <property type="component" value="Unassembled WGS sequence"/>
</dbReference>
<dbReference type="EMBL" id="FZLN01000001">
    <property type="protein sequence ID" value="SNQ29048.1"/>
    <property type="molecule type" value="Genomic_DNA"/>
</dbReference>
<dbReference type="InterPro" id="IPR045372">
    <property type="entry name" value="YidB"/>
</dbReference>
<dbReference type="SUPFAM" id="SSF140804">
    <property type="entry name" value="YidB-like"/>
    <property type="match status" value="1"/>
</dbReference>
<evidence type="ECO:0000313" key="1">
    <source>
        <dbReference type="EMBL" id="SNQ29048.1"/>
    </source>
</evidence>